<dbReference type="GeneID" id="141454506"/>
<dbReference type="InterPro" id="IPR000626">
    <property type="entry name" value="Ubiquitin-like_dom"/>
</dbReference>
<dbReference type="EMBL" id="ACPB03019043">
    <property type="status" value="NOT_ANNOTATED_CDS"/>
    <property type="molecule type" value="Genomic_DNA"/>
</dbReference>
<dbReference type="eggNOG" id="ENOG502QU8U">
    <property type="taxonomic scope" value="Eukaryota"/>
</dbReference>
<dbReference type="PANTHER" id="PTHR14557:SF5">
    <property type="entry name" value="UBIQUITIN-LIKE DOMAIN-CONTAINING PROTEIN"/>
    <property type="match status" value="1"/>
</dbReference>
<keyword evidence="2" id="KW-0812">Transmembrane</keyword>
<reference evidence="6" key="2">
    <citation type="submission" date="2015-04" db="EMBL/GenBank/DDBJ databases">
        <authorList>
            <person name="Wilson R.K."/>
            <person name="Warren W."/>
            <person name="Dotson E."/>
            <person name="Oliveira P.L."/>
        </authorList>
    </citation>
    <scope>NUCLEOTIDE SEQUENCE</scope>
</reference>
<feature type="domain" description="Ubiquitin-like" evidence="3">
    <location>
        <begin position="151"/>
        <end position="219"/>
    </location>
</feature>
<dbReference type="Gene3D" id="3.10.20.90">
    <property type="entry name" value="Phosphatidylinositol 3-kinase Catalytic Subunit, Chain A, domain 1"/>
    <property type="match status" value="1"/>
</dbReference>
<evidence type="ECO:0000313" key="5">
    <source>
        <dbReference type="EnsemblMetazoa" id="RPRC015343-PA"/>
    </source>
</evidence>
<feature type="region of interest" description="Disordered" evidence="1">
    <location>
        <begin position="50"/>
        <end position="143"/>
    </location>
</feature>
<organism evidence="4">
    <name type="scientific">Rhodnius prolixus</name>
    <name type="common">Triatomid bug</name>
    <dbReference type="NCBI Taxonomy" id="13249"/>
    <lineage>
        <taxon>Eukaryota</taxon>
        <taxon>Metazoa</taxon>
        <taxon>Ecdysozoa</taxon>
        <taxon>Arthropoda</taxon>
        <taxon>Hexapoda</taxon>
        <taxon>Insecta</taxon>
        <taxon>Pterygota</taxon>
        <taxon>Neoptera</taxon>
        <taxon>Paraneoptera</taxon>
        <taxon>Hemiptera</taxon>
        <taxon>Heteroptera</taxon>
        <taxon>Panheteroptera</taxon>
        <taxon>Cimicomorpha</taxon>
        <taxon>Reduviidae</taxon>
        <taxon>Triatominae</taxon>
        <taxon>Rhodnius</taxon>
    </lineage>
</organism>
<dbReference type="HOGENOM" id="CLU_053940_0_1_1"/>
<accession>R4G438</accession>
<dbReference type="CDD" id="cd17057">
    <property type="entry name" value="Ubl_TMUB1_like"/>
    <property type="match status" value="1"/>
</dbReference>
<dbReference type="Pfam" id="PF00240">
    <property type="entry name" value="ubiquitin"/>
    <property type="match status" value="1"/>
</dbReference>
<evidence type="ECO:0000313" key="4">
    <source>
        <dbReference type="EMBL" id="JAA76384.1"/>
    </source>
</evidence>
<dbReference type="VEuPathDB" id="VectorBase:RPRC015343"/>
<name>R4G438_RHOPR</name>
<keyword evidence="6" id="KW-1185">Reference proteome</keyword>
<dbReference type="PROSITE" id="PS50053">
    <property type="entry name" value="UBIQUITIN_2"/>
    <property type="match status" value="1"/>
</dbReference>
<sequence length="304" mass="34105">MSLVEGIGDEIIQFFGLLLVILLGVIAWCSTRISELPHIRTILIVERRTQSETNQPNSNAERSTNDHLDRNLCESHLPNESSPVDSSGKNKVTNQSGSISQTPEIQGTSESVIHGQESNSECSNESNVNEASNLQERAKSEAKRDITKDNIRIRLKYLNDDQKLVEGRLQELLGDFKKRHFSVELSRQKRIRLIFNGQVLQSDDQTLQGCGLYDNCVVHCLIHAQQNTNRTNSQSQTNTSPPDWNLGVLLYTCLSIVLGFAWFFRYQYSHLFTLTTTAALVSLTGMFAVSIIGMYVNDEEAVPS</sequence>
<dbReference type="OMA" id="RRHFQME"/>
<dbReference type="SUPFAM" id="SSF54236">
    <property type="entry name" value="Ubiquitin-like"/>
    <property type="match status" value="1"/>
</dbReference>
<feature type="transmembrane region" description="Helical" evidence="2">
    <location>
        <begin position="244"/>
        <end position="264"/>
    </location>
</feature>
<dbReference type="SMART" id="SM00213">
    <property type="entry name" value="UBQ"/>
    <property type="match status" value="1"/>
</dbReference>
<evidence type="ECO:0000313" key="6">
    <source>
        <dbReference type="Proteomes" id="UP000015103"/>
    </source>
</evidence>
<dbReference type="EMBL" id="GAHY01001126">
    <property type="protein sequence ID" value="JAA76384.1"/>
    <property type="molecule type" value="mRNA"/>
</dbReference>
<keyword evidence="2" id="KW-0472">Membrane</keyword>
<feature type="compositionally biased region" description="Basic and acidic residues" evidence="1">
    <location>
        <begin position="63"/>
        <end position="73"/>
    </location>
</feature>
<evidence type="ECO:0000256" key="2">
    <source>
        <dbReference type="SAM" id="Phobius"/>
    </source>
</evidence>
<feature type="transmembrane region" description="Helical" evidence="2">
    <location>
        <begin position="12"/>
        <end position="28"/>
    </location>
</feature>
<feature type="compositionally biased region" description="Polar residues" evidence="1">
    <location>
        <begin position="51"/>
        <end position="62"/>
    </location>
</feature>
<dbReference type="Proteomes" id="UP000015103">
    <property type="component" value="Unassembled WGS sequence"/>
</dbReference>
<evidence type="ECO:0000259" key="3">
    <source>
        <dbReference type="PROSITE" id="PS50053"/>
    </source>
</evidence>
<feature type="compositionally biased region" description="Polar residues" evidence="1">
    <location>
        <begin position="78"/>
        <end position="111"/>
    </location>
</feature>
<dbReference type="STRING" id="13249.R4G438"/>
<feature type="compositionally biased region" description="Low complexity" evidence="1">
    <location>
        <begin position="117"/>
        <end position="133"/>
    </location>
</feature>
<reference evidence="5" key="3">
    <citation type="submission" date="2015-05" db="UniProtKB">
        <authorList>
            <consortium name="EnsemblMetazoa"/>
        </authorList>
    </citation>
    <scope>IDENTIFICATION</scope>
</reference>
<protein>
    <submittedName>
        <fullName evidence="5">Ubiquitin-like domain-containing protein</fullName>
    </submittedName>
</protein>
<evidence type="ECO:0000256" key="1">
    <source>
        <dbReference type="SAM" id="MobiDB-lite"/>
    </source>
</evidence>
<dbReference type="InterPro" id="IPR040352">
    <property type="entry name" value="TMUB1/2"/>
</dbReference>
<reference evidence="4" key="1">
    <citation type="submission" date="2013-04" db="EMBL/GenBank/DDBJ databases">
        <title>An insight into the transcriptome of the digestive tract of the blood sucking bug, Rhodnius prolixus.</title>
        <authorList>
            <person name="Ribeiro J.M.C."/>
            <person name="Genta F.A."/>
            <person name="Sorgine M.H.F."/>
            <person name="Paiva-Silva G.O."/>
            <person name="Majerowicz D."/>
            <person name="Medeiros M."/>
            <person name="Koerich L."/>
            <person name="Terra W.R."/>
            <person name="Ferreira C."/>
            <person name="Pimentel A.C."/>
            <person name="Bisch P.M."/>
            <person name="Diniz M.M.P."/>
            <person name="Nascimento R."/>
            <person name="Salmon D."/>
            <person name="Silber A.M."/>
            <person name="Alves M."/>
            <person name="Oliveira M.F."/>
            <person name="Gondim K.C."/>
            <person name="Silva Neto M.A.C."/>
            <person name="Atella G.C."/>
            <person name="Araujo H."/>
            <person name="Dias F.S."/>
            <person name="Polycarpo C.R."/>
            <person name="Fampa P."/>
            <person name="Melo A.C."/>
            <person name="Tanaka A.S."/>
            <person name="Balczun C."/>
            <person name="Oliveira J.H.M."/>
            <person name="Goncalves R."/>
            <person name="Lazoski C."/>
            <person name="Pereira M.A."/>
            <person name="Rivera-Pomar R."/>
            <person name="Diambra L."/>
            <person name="Schaub G.A."/>
            <person name="Garcia E.S."/>
            <person name="Azambuja P."/>
            <person name="Braz G.R.C."/>
            <person name="Oliveira P.L."/>
        </authorList>
    </citation>
    <scope>NUCLEOTIDE SEQUENCE</scope>
</reference>
<dbReference type="RefSeq" id="XP_073984913.1">
    <property type="nucleotide sequence ID" value="XM_074128812.1"/>
</dbReference>
<dbReference type="InterPro" id="IPR029071">
    <property type="entry name" value="Ubiquitin-like_domsf"/>
</dbReference>
<feature type="transmembrane region" description="Helical" evidence="2">
    <location>
        <begin position="271"/>
        <end position="296"/>
    </location>
</feature>
<dbReference type="PANTHER" id="PTHR14557">
    <property type="entry name" value="PROTEIN C7ORF21"/>
    <property type="match status" value="1"/>
</dbReference>
<proteinExistence type="evidence at transcript level"/>
<dbReference type="GO" id="GO:0036503">
    <property type="term" value="P:ERAD pathway"/>
    <property type="evidence" value="ECO:0007669"/>
    <property type="project" value="InterPro"/>
</dbReference>
<keyword evidence="2" id="KW-1133">Transmembrane helix</keyword>
<dbReference type="AlphaFoldDB" id="R4G438"/>
<dbReference type="EnsemblMetazoa" id="RPRC015343-RA">
    <property type="protein sequence ID" value="RPRC015343-PA"/>
    <property type="gene ID" value="RPRC015343"/>
</dbReference>